<name>A0A9D4DH58_DREPO</name>
<organism evidence="1 2">
    <name type="scientific">Dreissena polymorpha</name>
    <name type="common">Zebra mussel</name>
    <name type="synonym">Mytilus polymorpha</name>
    <dbReference type="NCBI Taxonomy" id="45954"/>
    <lineage>
        <taxon>Eukaryota</taxon>
        <taxon>Metazoa</taxon>
        <taxon>Spiralia</taxon>
        <taxon>Lophotrochozoa</taxon>
        <taxon>Mollusca</taxon>
        <taxon>Bivalvia</taxon>
        <taxon>Autobranchia</taxon>
        <taxon>Heteroconchia</taxon>
        <taxon>Euheterodonta</taxon>
        <taxon>Imparidentia</taxon>
        <taxon>Neoheterodontei</taxon>
        <taxon>Myida</taxon>
        <taxon>Dreissenoidea</taxon>
        <taxon>Dreissenidae</taxon>
        <taxon>Dreissena</taxon>
    </lineage>
</organism>
<keyword evidence="2" id="KW-1185">Reference proteome</keyword>
<comment type="caution">
    <text evidence="1">The sequence shown here is derived from an EMBL/GenBank/DDBJ whole genome shotgun (WGS) entry which is preliminary data.</text>
</comment>
<evidence type="ECO:0000313" key="1">
    <source>
        <dbReference type="EMBL" id="KAH3747997.1"/>
    </source>
</evidence>
<gene>
    <name evidence="1" type="ORF">DPMN_182434</name>
</gene>
<dbReference type="Proteomes" id="UP000828390">
    <property type="component" value="Unassembled WGS sequence"/>
</dbReference>
<reference evidence="1" key="1">
    <citation type="journal article" date="2019" name="bioRxiv">
        <title>The Genome of the Zebra Mussel, Dreissena polymorpha: A Resource for Invasive Species Research.</title>
        <authorList>
            <person name="McCartney M.A."/>
            <person name="Auch B."/>
            <person name="Kono T."/>
            <person name="Mallez S."/>
            <person name="Zhang Y."/>
            <person name="Obille A."/>
            <person name="Becker A."/>
            <person name="Abrahante J.E."/>
            <person name="Garbe J."/>
            <person name="Badalamenti J.P."/>
            <person name="Herman A."/>
            <person name="Mangelson H."/>
            <person name="Liachko I."/>
            <person name="Sullivan S."/>
            <person name="Sone E.D."/>
            <person name="Koren S."/>
            <person name="Silverstein K.A.T."/>
            <person name="Beckman K.B."/>
            <person name="Gohl D.M."/>
        </authorList>
    </citation>
    <scope>NUCLEOTIDE SEQUENCE</scope>
    <source>
        <strain evidence="1">Duluth1</strain>
        <tissue evidence="1">Whole animal</tissue>
    </source>
</reference>
<protein>
    <submittedName>
        <fullName evidence="1">Uncharacterized protein</fullName>
    </submittedName>
</protein>
<dbReference type="EMBL" id="JAIWYP010000010">
    <property type="protein sequence ID" value="KAH3747997.1"/>
    <property type="molecule type" value="Genomic_DNA"/>
</dbReference>
<proteinExistence type="predicted"/>
<evidence type="ECO:0000313" key="2">
    <source>
        <dbReference type="Proteomes" id="UP000828390"/>
    </source>
</evidence>
<dbReference type="AlphaFoldDB" id="A0A9D4DH58"/>
<sequence length="55" mass="6233">MPAILDFIYSEVQASGRSHGYRIMRQRFIANGLHVRTQDVSTILRVYDPGGKVLV</sequence>
<reference evidence="1" key="2">
    <citation type="submission" date="2020-11" db="EMBL/GenBank/DDBJ databases">
        <authorList>
            <person name="McCartney M.A."/>
            <person name="Auch B."/>
            <person name="Kono T."/>
            <person name="Mallez S."/>
            <person name="Becker A."/>
            <person name="Gohl D.M."/>
            <person name="Silverstein K.A.T."/>
            <person name="Koren S."/>
            <person name="Bechman K.B."/>
            <person name="Herman A."/>
            <person name="Abrahante J.E."/>
            <person name="Garbe J."/>
        </authorList>
    </citation>
    <scope>NUCLEOTIDE SEQUENCE</scope>
    <source>
        <strain evidence="1">Duluth1</strain>
        <tissue evidence="1">Whole animal</tissue>
    </source>
</reference>
<accession>A0A9D4DH58</accession>